<gene>
    <name evidence="1" type="ORF">VJJ49_05810</name>
</gene>
<accession>A0ABU5Y9Z0</accession>
<evidence type="ECO:0008006" key="3">
    <source>
        <dbReference type="Google" id="ProtNLM"/>
    </source>
</evidence>
<dbReference type="PROSITE" id="PS51257">
    <property type="entry name" value="PROKAR_LIPOPROTEIN"/>
    <property type="match status" value="1"/>
</dbReference>
<name>A0ABU5Y9Z0_9FLAO</name>
<proteinExistence type="predicted"/>
<comment type="caution">
    <text evidence="1">The sequence shown here is derived from an EMBL/GenBank/DDBJ whole genome shotgun (WGS) entry which is preliminary data.</text>
</comment>
<organism evidence="1 2">
    <name type="scientific">Capnocytophaga gingivalis</name>
    <dbReference type="NCBI Taxonomy" id="1017"/>
    <lineage>
        <taxon>Bacteria</taxon>
        <taxon>Pseudomonadati</taxon>
        <taxon>Bacteroidota</taxon>
        <taxon>Flavobacteriia</taxon>
        <taxon>Flavobacteriales</taxon>
        <taxon>Flavobacteriaceae</taxon>
        <taxon>Capnocytophaga</taxon>
    </lineage>
</organism>
<dbReference type="EMBL" id="JAYKBV010000006">
    <property type="protein sequence ID" value="MEB3040209.1"/>
    <property type="molecule type" value="Genomic_DNA"/>
</dbReference>
<protein>
    <recommendedName>
        <fullName evidence="3">Lipoprotein</fullName>
    </recommendedName>
</protein>
<keyword evidence="2" id="KW-1185">Reference proteome</keyword>
<dbReference type="RefSeq" id="WP_323979266.1">
    <property type="nucleotide sequence ID" value="NZ_JAYKBV010000006.1"/>
</dbReference>
<reference evidence="1 2" key="1">
    <citation type="submission" date="2023-12" db="EMBL/GenBank/DDBJ databases">
        <title>Genomic sequences of Capnocytophaga and Parvimonas strains.</title>
        <authorList>
            <person name="Watt R.M."/>
            <person name="Wang M."/>
            <person name="Yang T."/>
            <person name="Tong W.M."/>
        </authorList>
    </citation>
    <scope>NUCLEOTIDE SEQUENCE [LARGE SCALE GENOMIC DNA]</scope>
    <source>
        <strain evidence="1 2">CCUG 13156</strain>
    </source>
</reference>
<sequence>MNRTIKRVALMASAISLFSCNKEEVKTTDSNSKEIENVMGKDLLAQIEKVNVANNDLVLGAIEELKEENTSNTITYDDINQKIEENSVLFKSSNINDEFQLTTPKEVLERYGKDFSNRLIYIGDNASENIEKESFLSLFEKEKNAFVNEILSNTSLKDSEKKDIITFILLSNSRLLTEISVYDDIQNLVSGNNIVETKSFWRKMGNWFKRTWNSVRRVVNSCAFGISATAVGGISYFTGVGAPVGTYILKAGAPRLGYCFR</sequence>
<evidence type="ECO:0000313" key="1">
    <source>
        <dbReference type="EMBL" id="MEB3040209.1"/>
    </source>
</evidence>
<dbReference type="Proteomes" id="UP001324270">
    <property type="component" value="Unassembled WGS sequence"/>
</dbReference>
<evidence type="ECO:0000313" key="2">
    <source>
        <dbReference type="Proteomes" id="UP001324270"/>
    </source>
</evidence>